<accession>A0A7Z0B3D4</accession>
<protein>
    <submittedName>
        <fullName evidence="1">Uncharacterized protein</fullName>
    </submittedName>
</protein>
<comment type="caution">
    <text evidence="1">The sequence shown here is derived from an EMBL/GenBank/DDBJ whole genome shotgun (WGS) entry which is preliminary data.</text>
</comment>
<organism evidence="1 2">
    <name type="scientific">Paraburkholderia bryophila</name>
    <dbReference type="NCBI Taxonomy" id="420952"/>
    <lineage>
        <taxon>Bacteria</taxon>
        <taxon>Pseudomonadati</taxon>
        <taxon>Pseudomonadota</taxon>
        <taxon>Betaproteobacteria</taxon>
        <taxon>Burkholderiales</taxon>
        <taxon>Burkholderiaceae</taxon>
        <taxon>Paraburkholderia</taxon>
    </lineage>
</organism>
<evidence type="ECO:0000313" key="1">
    <source>
        <dbReference type="EMBL" id="NYH20001.1"/>
    </source>
</evidence>
<dbReference type="Proteomes" id="UP000572540">
    <property type="component" value="Unassembled WGS sequence"/>
</dbReference>
<gene>
    <name evidence="1" type="ORF">GGD41_007229</name>
</gene>
<sequence length="88" mass="9849">MPEIMATRRMIRTPCTPVTMTGFDEIRASIVASCKWSSDIDFVNDSFITAGSIQALTEHVEIFRSGSLTAPRFVEHALRLAMDRQSTK</sequence>
<dbReference type="AlphaFoldDB" id="A0A7Z0B3D4"/>
<dbReference type="RefSeq" id="WP_179704501.1">
    <property type="nucleotide sequence ID" value="NZ_JACCAU010000001.1"/>
</dbReference>
<name>A0A7Z0B3D4_9BURK</name>
<evidence type="ECO:0000313" key="2">
    <source>
        <dbReference type="Proteomes" id="UP000572540"/>
    </source>
</evidence>
<proteinExistence type="predicted"/>
<reference evidence="1 2" key="1">
    <citation type="submission" date="2020-07" db="EMBL/GenBank/DDBJ databases">
        <title>Exploring microbial biodiversity for novel pathways involved in the catabolism of aromatic compounds derived from lignin.</title>
        <authorList>
            <person name="Elkins J."/>
        </authorList>
    </citation>
    <scope>NUCLEOTIDE SEQUENCE [LARGE SCALE GENOMIC DNA]</scope>
    <source>
        <strain evidence="1 2">H2C3B</strain>
    </source>
</reference>
<dbReference type="EMBL" id="JACCAU010000001">
    <property type="protein sequence ID" value="NYH20001.1"/>
    <property type="molecule type" value="Genomic_DNA"/>
</dbReference>